<dbReference type="eggNOG" id="COG1396">
    <property type="taxonomic scope" value="Bacteria"/>
</dbReference>
<keyword evidence="1 3" id="KW-0238">DNA-binding</keyword>
<evidence type="ECO:0000313" key="3">
    <source>
        <dbReference type="EMBL" id="EFW88549.1"/>
    </source>
</evidence>
<organism evidence="3 4">
    <name type="scientific">Streptococcus equinus ATCC 9812</name>
    <dbReference type="NCBI Taxonomy" id="525379"/>
    <lineage>
        <taxon>Bacteria</taxon>
        <taxon>Bacillati</taxon>
        <taxon>Bacillota</taxon>
        <taxon>Bacilli</taxon>
        <taxon>Lactobacillales</taxon>
        <taxon>Streptococcaceae</taxon>
        <taxon>Streptococcus</taxon>
    </lineage>
</organism>
<proteinExistence type="predicted"/>
<dbReference type="EMBL" id="AEVB01000036">
    <property type="protein sequence ID" value="EFW88549.1"/>
    <property type="molecule type" value="Genomic_DNA"/>
</dbReference>
<dbReference type="SUPFAM" id="SSF47413">
    <property type="entry name" value="lambda repressor-like DNA-binding domains"/>
    <property type="match status" value="1"/>
</dbReference>
<dbReference type="SMART" id="SM00530">
    <property type="entry name" value="HTH_XRE"/>
    <property type="match status" value="1"/>
</dbReference>
<dbReference type="Gene3D" id="1.10.260.40">
    <property type="entry name" value="lambda repressor-like DNA-binding domains"/>
    <property type="match status" value="1"/>
</dbReference>
<protein>
    <submittedName>
        <fullName evidence="3">DNA-binding helix-turn-helix protein</fullName>
    </submittedName>
</protein>
<dbReference type="HOGENOM" id="CLU_066192_2_6_9"/>
<dbReference type="AlphaFoldDB" id="E8JQY7"/>
<feature type="domain" description="HTH cro/C1-type" evidence="2">
    <location>
        <begin position="11"/>
        <end position="65"/>
    </location>
</feature>
<evidence type="ECO:0000259" key="2">
    <source>
        <dbReference type="PROSITE" id="PS50943"/>
    </source>
</evidence>
<dbReference type="CDD" id="cd00093">
    <property type="entry name" value="HTH_XRE"/>
    <property type="match status" value="1"/>
</dbReference>
<comment type="caution">
    <text evidence="3">The sequence shown here is derived from an EMBL/GenBank/DDBJ whole genome shotgun (WGS) entry which is preliminary data.</text>
</comment>
<dbReference type="GO" id="GO:0003677">
    <property type="term" value="F:DNA binding"/>
    <property type="evidence" value="ECO:0007669"/>
    <property type="project" value="UniProtKB-KW"/>
</dbReference>
<gene>
    <name evidence="3" type="ORF">HMPREF0819_1407</name>
</gene>
<evidence type="ECO:0000256" key="1">
    <source>
        <dbReference type="ARBA" id="ARBA00023125"/>
    </source>
</evidence>
<dbReference type="Proteomes" id="UP000005699">
    <property type="component" value="Unassembled WGS sequence"/>
</dbReference>
<name>E8JQY7_STREI</name>
<dbReference type="PANTHER" id="PTHR46558">
    <property type="entry name" value="TRACRIPTIONAL REGULATORY PROTEIN-RELATED-RELATED"/>
    <property type="match status" value="1"/>
</dbReference>
<dbReference type="PROSITE" id="PS50943">
    <property type="entry name" value="HTH_CROC1"/>
    <property type="match status" value="1"/>
</dbReference>
<dbReference type="InterPro" id="IPR010982">
    <property type="entry name" value="Lambda_DNA-bd_dom_sf"/>
</dbReference>
<dbReference type="Pfam" id="PF01381">
    <property type="entry name" value="HTH_3"/>
    <property type="match status" value="1"/>
</dbReference>
<dbReference type="InterPro" id="IPR001387">
    <property type="entry name" value="Cro/C1-type_HTH"/>
</dbReference>
<evidence type="ECO:0000313" key="4">
    <source>
        <dbReference type="Proteomes" id="UP000005699"/>
    </source>
</evidence>
<accession>E8JQY7</accession>
<dbReference type="PANTHER" id="PTHR46558:SF4">
    <property type="entry name" value="DNA-BIDING PHAGE PROTEIN"/>
    <property type="match status" value="1"/>
</dbReference>
<reference evidence="3 4" key="1">
    <citation type="submission" date="2010-12" db="EMBL/GenBank/DDBJ databases">
        <authorList>
            <person name="Muzny D."/>
            <person name="Qin X."/>
            <person name="Deng J."/>
            <person name="Jiang H."/>
            <person name="Liu Y."/>
            <person name="Qu J."/>
            <person name="Song X.-Z."/>
            <person name="Zhang L."/>
            <person name="Thornton R."/>
            <person name="Coyle M."/>
            <person name="Francisco L."/>
            <person name="Jackson L."/>
            <person name="Javaid M."/>
            <person name="Korchina V."/>
            <person name="Kovar C."/>
            <person name="Mata R."/>
            <person name="Mathew T."/>
            <person name="Ngo R."/>
            <person name="Nguyen L."/>
            <person name="Nguyen N."/>
            <person name="Okwuonu G."/>
            <person name="Ongeri F."/>
            <person name="Pham C."/>
            <person name="Simmons D."/>
            <person name="Wilczek-Boney K."/>
            <person name="Hale W."/>
            <person name="Jakkamsetti A."/>
            <person name="Pham P."/>
            <person name="Ruth R."/>
            <person name="San Lucas F."/>
            <person name="Warren J."/>
            <person name="Zhang J."/>
            <person name="Zhao Z."/>
            <person name="Zhou C."/>
            <person name="Zhu D."/>
            <person name="Lee S."/>
            <person name="Bess C."/>
            <person name="Blankenburg K."/>
            <person name="Forbes L."/>
            <person name="Fu Q."/>
            <person name="Gubbala S."/>
            <person name="Hirani K."/>
            <person name="Jayaseelan J.C."/>
            <person name="Lara F."/>
            <person name="Munidasa M."/>
            <person name="Palculict T."/>
            <person name="Patil S."/>
            <person name="Pu L.-L."/>
            <person name="Saada N."/>
            <person name="Tang L."/>
            <person name="Weissenberger G."/>
            <person name="Zhu Y."/>
            <person name="Hemphill L."/>
            <person name="Shang Y."/>
            <person name="Youmans B."/>
            <person name="Ayvaz T."/>
            <person name="Ross M."/>
            <person name="Santibanez J."/>
            <person name="Aqrawi P."/>
            <person name="Gross S."/>
            <person name="Joshi V."/>
            <person name="Fowler G."/>
            <person name="Nazareth L."/>
            <person name="Reid J."/>
            <person name="Worley K."/>
            <person name="Petrosino J."/>
            <person name="Highlander S."/>
            <person name="Gibbs R."/>
        </authorList>
    </citation>
    <scope>NUCLEOTIDE SEQUENCE [LARGE SCALE GENOMIC DNA]</scope>
    <source>
        <strain evidence="3 4">ATCC 9812</strain>
    </source>
</reference>
<sequence>MEVGMIFSTQLKKLRVERKLSQDALAEQLFISRQSISKYETGESTPDLENLIKIADILGVSLDELVLGKKPCKIVERVIERKESSSMNIWEFLDKKWWLVFPIGTFLWLIALAL</sequence>